<keyword evidence="3" id="KW-0964">Secreted</keyword>
<evidence type="ECO:0000256" key="1">
    <source>
        <dbReference type="ARBA" id="ARBA00004613"/>
    </source>
</evidence>
<keyword evidence="11" id="KW-1185">Reference proteome</keyword>
<dbReference type="AlphaFoldDB" id="A0ABD1KYF4"/>
<proteinExistence type="inferred from homology"/>
<evidence type="ECO:0000256" key="6">
    <source>
        <dbReference type="ARBA" id="ARBA00022729"/>
    </source>
</evidence>
<gene>
    <name evidence="10" type="ORF">ACEWY4_001058</name>
</gene>
<evidence type="ECO:0000256" key="9">
    <source>
        <dbReference type="SAM" id="SignalP"/>
    </source>
</evidence>
<comment type="caution">
    <text evidence="10">The sequence shown here is derived from an EMBL/GenBank/DDBJ whole genome shotgun (WGS) entry which is preliminary data.</text>
</comment>
<evidence type="ECO:0008006" key="12">
    <source>
        <dbReference type="Google" id="ProtNLM"/>
    </source>
</evidence>
<dbReference type="GO" id="GO:0005576">
    <property type="term" value="C:extracellular region"/>
    <property type="evidence" value="ECO:0007669"/>
    <property type="project" value="UniProtKB-SubCell"/>
</dbReference>
<keyword evidence="4" id="KW-0165">Cleavage on pair of basic residues</keyword>
<reference evidence="10 11" key="1">
    <citation type="submission" date="2024-09" db="EMBL/GenBank/DDBJ databases">
        <title>A chromosome-level genome assembly of Gray's grenadier anchovy, Coilia grayii.</title>
        <authorList>
            <person name="Fu Z."/>
        </authorList>
    </citation>
    <scope>NUCLEOTIDE SEQUENCE [LARGE SCALE GENOMIC DNA]</scope>
    <source>
        <strain evidence="10">G4</strain>
        <tissue evidence="10">Muscle</tissue>
    </source>
</reference>
<protein>
    <recommendedName>
        <fullName evidence="12">Urotensin II</fullName>
    </recommendedName>
</protein>
<evidence type="ECO:0000313" key="10">
    <source>
        <dbReference type="EMBL" id="KAL2104190.1"/>
    </source>
</evidence>
<dbReference type="Proteomes" id="UP001591681">
    <property type="component" value="Unassembled WGS sequence"/>
</dbReference>
<sequence>MTGNLLLSCALLLVSAGALTAHPVSDSAELPYAGPVLLEEDGGAAPEEMSLSDPRSRAPDLSSLLSTNGLTAASLGPRDALRQIILAKQRRYRPYSGWRAYRRRSASDCFWKYCV</sequence>
<evidence type="ECO:0000256" key="4">
    <source>
        <dbReference type="ARBA" id="ARBA00022685"/>
    </source>
</evidence>
<accession>A0ABD1KYF4</accession>
<feature type="signal peptide" evidence="9">
    <location>
        <begin position="1"/>
        <end position="21"/>
    </location>
</feature>
<comment type="subcellular location">
    <subcellularLocation>
        <location evidence="1 8">Secreted</location>
    </subcellularLocation>
</comment>
<evidence type="ECO:0000256" key="2">
    <source>
        <dbReference type="ARBA" id="ARBA00006719"/>
    </source>
</evidence>
<evidence type="ECO:0000256" key="8">
    <source>
        <dbReference type="RuleBase" id="RU000636"/>
    </source>
</evidence>
<organism evidence="10 11">
    <name type="scientific">Coilia grayii</name>
    <name type="common">Gray's grenadier anchovy</name>
    <dbReference type="NCBI Taxonomy" id="363190"/>
    <lineage>
        <taxon>Eukaryota</taxon>
        <taxon>Metazoa</taxon>
        <taxon>Chordata</taxon>
        <taxon>Craniata</taxon>
        <taxon>Vertebrata</taxon>
        <taxon>Euteleostomi</taxon>
        <taxon>Actinopterygii</taxon>
        <taxon>Neopterygii</taxon>
        <taxon>Teleostei</taxon>
        <taxon>Clupei</taxon>
        <taxon>Clupeiformes</taxon>
        <taxon>Clupeoidei</taxon>
        <taxon>Engraulidae</taxon>
        <taxon>Coilinae</taxon>
        <taxon>Coilia</taxon>
    </lineage>
</organism>
<dbReference type="InterPro" id="IPR001483">
    <property type="entry name" value="Urotensin_II"/>
</dbReference>
<dbReference type="PANTHER" id="PTHR14447:SF0">
    <property type="entry name" value="UROTENSIN-2"/>
    <property type="match status" value="1"/>
</dbReference>
<keyword evidence="7" id="KW-1015">Disulfide bond</keyword>
<keyword evidence="6 9" id="KW-0732">Signal</keyword>
<evidence type="ECO:0000256" key="3">
    <source>
        <dbReference type="ARBA" id="ARBA00022525"/>
    </source>
</evidence>
<dbReference type="EMBL" id="JBHFQA010000001">
    <property type="protein sequence ID" value="KAL2104190.1"/>
    <property type="molecule type" value="Genomic_DNA"/>
</dbReference>
<evidence type="ECO:0000256" key="7">
    <source>
        <dbReference type="ARBA" id="ARBA00023157"/>
    </source>
</evidence>
<dbReference type="GO" id="GO:0005179">
    <property type="term" value="F:hormone activity"/>
    <property type="evidence" value="ECO:0007669"/>
    <property type="project" value="UniProtKB-KW"/>
</dbReference>
<dbReference type="Pfam" id="PF02083">
    <property type="entry name" value="Urotensin_II"/>
    <property type="match status" value="1"/>
</dbReference>
<name>A0ABD1KYF4_9TELE</name>
<comment type="similarity">
    <text evidence="2 8">Belongs to the urotensin-2 family.</text>
</comment>
<dbReference type="PROSITE" id="PS00984">
    <property type="entry name" value="UROTENSIN_II"/>
    <property type="match status" value="1"/>
</dbReference>
<evidence type="ECO:0000256" key="5">
    <source>
        <dbReference type="ARBA" id="ARBA00022702"/>
    </source>
</evidence>
<feature type="chain" id="PRO_5044802941" description="Urotensin II" evidence="9">
    <location>
        <begin position="22"/>
        <end position="115"/>
    </location>
</feature>
<dbReference type="PANTHER" id="PTHR14447">
    <property type="entry name" value="UROTENSIN 2"/>
    <property type="match status" value="1"/>
</dbReference>
<keyword evidence="5 8" id="KW-0372">Hormone</keyword>
<evidence type="ECO:0000313" key="11">
    <source>
        <dbReference type="Proteomes" id="UP001591681"/>
    </source>
</evidence>